<evidence type="ECO:0000259" key="2">
    <source>
        <dbReference type="Pfam" id="PF22936"/>
    </source>
</evidence>
<evidence type="ECO:0000256" key="1">
    <source>
        <dbReference type="SAM" id="SignalP"/>
    </source>
</evidence>
<evidence type="ECO:0000313" key="3">
    <source>
        <dbReference type="EMBL" id="JAE24040.1"/>
    </source>
</evidence>
<name>A0A0A9GG26_ARUDO</name>
<feature type="chain" id="PRO_5002065051" description="Retrovirus-related Pol polyprotein from transposon TNT 1-94-like beta-barrel domain-containing protein" evidence="1">
    <location>
        <begin position="21"/>
        <end position="162"/>
    </location>
</feature>
<feature type="signal peptide" evidence="1">
    <location>
        <begin position="1"/>
        <end position="20"/>
    </location>
</feature>
<sequence>MTGCILHLIVLLSKILLTSLKFQMQPRKRKSGYVLVSSTKKIKFLLDSGATHHICNDRGIMRNLRDVKKEHQVSVFSAGGIELRAERIGSVFYKDFKLSQVRLIPDMPFNVVSIGQLASQGLLINTGDRRFSITAVDQVKVFLTEERRKTVAKSTVNMYFEL</sequence>
<reference evidence="3" key="1">
    <citation type="submission" date="2014-09" db="EMBL/GenBank/DDBJ databases">
        <authorList>
            <person name="Magalhaes I.L.F."/>
            <person name="Oliveira U."/>
            <person name="Santos F.R."/>
            <person name="Vidigal T.H.D.A."/>
            <person name="Brescovit A.D."/>
            <person name="Santos A.J."/>
        </authorList>
    </citation>
    <scope>NUCLEOTIDE SEQUENCE</scope>
    <source>
        <tissue evidence="3">Shoot tissue taken approximately 20 cm above the soil surface</tissue>
    </source>
</reference>
<keyword evidence="1" id="KW-0732">Signal</keyword>
<proteinExistence type="predicted"/>
<dbReference type="AlphaFoldDB" id="A0A0A9GG26"/>
<accession>A0A0A9GG26</accession>
<reference evidence="3" key="2">
    <citation type="journal article" date="2015" name="Data Brief">
        <title>Shoot transcriptome of the giant reed, Arundo donax.</title>
        <authorList>
            <person name="Barrero R.A."/>
            <person name="Guerrero F.D."/>
            <person name="Moolhuijzen P."/>
            <person name="Goolsby J.A."/>
            <person name="Tidwell J."/>
            <person name="Bellgard S.E."/>
            <person name="Bellgard M.I."/>
        </authorList>
    </citation>
    <scope>NUCLEOTIDE SEQUENCE</scope>
    <source>
        <tissue evidence="3">Shoot tissue taken approximately 20 cm above the soil surface</tissue>
    </source>
</reference>
<protein>
    <recommendedName>
        <fullName evidence="2">Retrovirus-related Pol polyprotein from transposon TNT 1-94-like beta-barrel domain-containing protein</fullName>
    </recommendedName>
</protein>
<dbReference type="InterPro" id="IPR054722">
    <property type="entry name" value="PolX-like_BBD"/>
</dbReference>
<dbReference type="Pfam" id="PF22936">
    <property type="entry name" value="Pol_BBD"/>
    <property type="match status" value="1"/>
</dbReference>
<dbReference type="EMBL" id="GBRH01173856">
    <property type="protein sequence ID" value="JAE24040.1"/>
    <property type="molecule type" value="Transcribed_RNA"/>
</dbReference>
<feature type="domain" description="Retrovirus-related Pol polyprotein from transposon TNT 1-94-like beta-barrel" evidence="2">
    <location>
        <begin position="44"/>
        <end position="121"/>
    </location>
</feature>
<organism evidence="3">
    <name type="scientific">Arundo donax</name>
    <name type="common">Giant reed</name>
    <name type="synonym">Donax arundinaceus</name>
    <dbReference type="NCBI Taxonomy" id="35708"/>
    <lineage>
        <taxon>Eukaryota</taxon>
        <taxon>Viridiplantae</taxon>
        <taxon>Streptophyta</taxon>
        <taxon>Embryophyta</taxon>
        <taxon>Tracheophyta</taxon>
        <taxon>Spermatophyta</taxon>
        <taxon>Magnoliopsida</taxon>
        <taxon>Liliopsida</taxon>
        <taxon>Poales</taxon>
        <taxon>Poaceae</taxon>
        <taxon>PACMAD clade</taxon>
        <taxon>Arundinoideae</taxon>
        <taxon>Arundineae</taxon>
        <taxon>Arundo</taxon>
    </lineage>
</organism>